<protein>
    <submittedName>
        <fullName evidence="1">Uncharacterized protein</fullName>
    </submittedName>
</protein>
<dbReference type="Proteomes" id="UP000494245">
    <property type="component" value="Unassembled WGS sequence"/>
</dbReference>
<dbReference type="RefSeq" id="WP_235956851.1">
    <property type="nucleotide sequence ID" value="NZ_BLTE01000004.1"/>
</dbReference>
<evidence type="ECO:0000313" key="2">
    <source>
        <dbReference type="Proteomes" id="UP000494245"/>
    </source>
</evidence>
<dbReference type="AlphaFoldDB" id="A0A6V8LQW4"/>
<reference evidence="1 2" key="1">
    <citation type="submission" date="2020-04" db="EMBL/GenBank/DDBJ databases">
        <authorList>
            <consortium name="Desulfovibrio sp. FSS-1 genome sequencing consortium"/>
            <person name="Shimoshige H."/>
            <person name="Kobayashi H."/>
            <person name="Maekawa T."/>
        </authorList>
    </citation>
    <scope>NUCLEOTIDE SEQUENCE [LARGE SCALE GENOMIC DNA]</scope>
    <source>
        <strain evidence="1 2">SIID29052-01</strain>
    </source>
</reference>
<accession>A0A6V8LQW4</accession>
<sequence>MTNDMSGVSGTSGATLDAKTSKQLFGAGVVKTTLDYMNAGGSGSGKFNADYDFQTKVLEGAYMAKGLNINGKV</sequence>
<keyword evidence="2" id="KW-1185">Reference proteome</keyword>
<organism evidence="1 2">
    <name type="scientific">Fundidesulfovibrio magnetotacticus</name>
    <dbReference type="NCBI Taxonomy" id="2730080"/>
    <lineage>
        <taxon>Bacteria</taxon>
        <taxon>Pseudomonadati</taxon>
        <taxon>Thermodesulfobacteriota</taxon>
        <taxon>Desulfovibrionia</taxon>
        <taxon>Desulfovibrionales</taxon>
        <taxon>Desulfovibrionaceae</taxon>
        <taxon>Fundidesulfovibrio</taxon>
    </lineage>
</organism>
<evidence type="ECO:0000313" key="1">
    <source>
        <dbReference type="EMBL" id="GFK93380.1"/>
    </source>
</evidence>
<name>A0A6V8LQW4_9BACT</name>
<reference evidence="1 2" key="2">
    <citation type="submission" date="2020-05" db="EMBL/GenBank/DDBJ databases">
        <title>Draft genome sequence of Desulfovibrio sp. strainFSS-1.</title>
        <authorList>
            <person name="Shimoshige H."/>
            <person name="Kobayashi H."/>
            <person name="Maekawa T."/>
        </authorList>
    </citation>
    <scope>NUCLEOTIDE SEQUENCE [LARGE SCALE GENOMIC DNA]</scope>
    <source>
        <strain evidence="1 2">SIID29052-01</strain>
    </source>
</reference>
<comment type="caution">
    <text evidence="1">The sequence shown here is derived from an EMBL/GenBank/DDBJ whole genome shotgun (WGS) entry which is preliminary data.</text>
</comment>
<proteinExistence type="predicted"/>
<gene>
    <name evidence="1" type="ORF">NNJEOMEG_01212</name>
</gene>
<dbReference type="EMBL" id="BLTE01000004">
    <property type="protein sequence ID" value="GFK93380.1"/>
    <property type="molecule type" value="Genomic_DNA"/>
</dbReference>